<sequence>MSRISTPYGPAATADDVAAGHDLTGTRALVTGGASGAGLETARSLSAAGAEVTIGVRDLDAGRVASADIAATTGRAAVVEHLDLADPVGAQEFAARWRGPLHLLINDAGLPAVPELQRTAEGWELQFTANHLGHFALARGLHDALAAARGARIVAVSSSAHHFSPVVFDDIHFERRPYDPWLACGQSKTACALFAVEATRRWSGAGIQANAVMPGAIAAPQQRHAGQEVQDERALARTRKTPQQAAATTMVAALSPEFAGIGGRYLEDCAEAEPVADDADPDPAAGGVRRWALDPAAAGRLWELSEQLLAQPRTAAG</sequence>
<keyword evidence="2" id="KW-0560">Oxidoreductase</keyword>
<dbReference type="PANTHER" id="PTHR24320:SF148">
    <property type="entry name" value="NAD(P)-BINDING ROSSMANN-FOLD SUPERFAMILY PROTEIN"/>
    <property type="match status" value="1"/>
</dbReference>
<dbReference type="PRINTS" id="PR00081">
    <property type="entry name" value="GDHRDH"/>
</dbReference>
<dbReference type="GO" id="GO:0016491">
    <property type="term" value="F:oxidoreductase activity"/>
    <property type="evidence" value="ECO:0007669"/>
    <property type="project" value="UniProtKB-KW"/>
</dbReference>
<dbReference type="Gene3D" id="3.40.50.720">
    <property type="entry name" value="NAD(P)-binding Rossmann-like Domain"/>
    <property type="match status" value="1"/>
</dbReference>
<comment type="caution">
    <text evidence="4">The sequence shown here is derived from an EMBL/GenBank/DDBJ whole genome shotgun (WGS) entry which is preliminary data.</text>
</comment>
<dbReference type="InterPro" id="IPR002347">
    <property type="entry name" value="SDR_fam"/>
</dbReference>
<dbReference type="InterPro" id="IPR036291">
    <property type="entry name" value="NAD(P)-bd_dom_sf"/>
</dbReference>
<accession>A0A929FZV5</accession>
<protein>
    <recommendedName>
        <fullName evidence="3">Probable oxidoreductase</fullName>
    </recommendedName>
</protein>
<dbReference type="RefSeq" id="WP_193926403.1">
    <property type="nucleotide sequence ID" value="NZ_JADEYC010000001.1"/>
</dbReference>
<dbReference type="AlphaFoldDB" id="A0A929FZV5"/>
<dbReference type="Proteomes" id="UP000598360">
    <property type="component" value="Unassembled WGS sequence"/>
</dbReference>
<organism evidence="4 5">
    <name type="scientific">Saccharopolyspora montiporae</name>
    <dbReference type="NCBI Taxonomy" id="2781240"/>
    <lineage>
        <taxon>Bacteria</taxon>
        <taxon>Bacillati</taxon>
        <taxon>Actinomycetota</taxon>
        <taxon>Actinomycetes</taxon>
        <taxon>Pseudonocardiales</taxon>
        <taxon>Pseudonocardiaceae</taxon>
        <taxon>Saccharopolyspora</taxon>
    </lineage>
</organism>
<reference evidence="4" key="1">
    <citation type="submission" date="2020-10" db="EMBL/GenBank/DDBJ databases">
        <title>Diversity and distribution of actinomycetes associated with coral in the coast of Hainan.</title>
        <authorList>
            <person name="Li F."/>
        </authorList>
    </citation>
    <scope>NUCLEOTIDE SEQUENCE</scope>
    <source>
        <strain evidence="4">HNM0983</strain>
    </source>
</reference>
<dbReference type="FunFam" id="3.40.50.720:FF:000594">
    <property type="entry name" value="Short-chain oxidoreductase"/>
    <property type="match status" value="1"/>
</dbReference>
<evidence type="ECO:0000256" key="1">
    <source>
        <dbReference type="ARBA" id="ARBA00006484"/>
    </source>
</evidence>
<evidence type="ECO:0000313" key="4">
    <source>
        <dbReference type="EMBL" id="MBE9372953.1"/>
    </source>
</evidence>
<gene>
    <name evidence="4" type="ORF">IQ251_00680</name>
</gene>
<keyword evidence="5" id="KW-1185">Reference proteome</keyword>
<evidence type="ECO:0000256" key="3">
    <source>
        <dbReference type="ARBA" id="ARBA00071493"/>
    </source>
</evidence>
<dbReference type="Pfam" id="PF00106">
    <property type="entry name" value="adh_short"/>
    <property type="match status" value="1"/>
</dbReference>
<dbReference type="PANTHER" id="PTHR24320">
    <property type="entry name" value="RETINOL DEHYDROGENASE"/>
    <property type="match status" value="1"/>
</dbReference>
<comment type="similarity">
    <text evidence="1">Belongs to the short-chain dehydrogenases/reductases (SDR) family.</text>
</comment>
<dbReference type="SUPFAM" id="SSF51735">
    <property type="entry name" value="NAD(P)-binding Rossmann-fold domains"/>
    <property type="match status" value="1"/>
</dbReference>
<evidence type="ECO:0000256" key="2">
    <source>
        <dbReference type="ARBA" id="ARBA00023002"/>
    </source>
</evidence>
<dbReference type="EMBL" id="JADEYC010000001">
    <property type="protein sequence ID" value="MBE9372953.1"/>
    <property type="molecule type" value="Genomic_DNA"/>
</dbReference>
<proteinExistence type="inferred from homology"/>
<name>A0A929FZV5_9PSEU</name>
<evidence type="ECO:0000313" key="5">
    <source>
        <dbReference type="Proteomes" id="UP000598360"/>
    </source>
</evidence>